<keyword evidence="3" id="KW-1185">Reference proteome</keyword>
<dbReference type="Proteomes" id="UP000277007">
    <property type="component" value="Unassembled WGS sequence"/>
</dbReference>
<evidence type="ECO:0000313" key="3">
    <source>
        <dbReference type="Proteomes" id="UP000277007"/>
    </source>
</evidence>
<dbReference type="RefSeq" id="WP_126619117.1">
    <property type="nucleotide sequence ID" value="NZ_JBHUCY010000002.1"/>
</dbReference>
<comment type="caution">
    <text evidence="2">The sequence shown here is derived from an EMBL/GenBank/DDBJ whole genome shotgun (WGS) entry which is preliminary data.</text>
</comment>
<accession>A0A3S0HXY1</accession>
<evidence type="ECO:0000256" key="1">
    <source>
        <dbReference type="SAM" id="MobiDB-lite"/>
    </source>
</evidence>
<evidence type="ECO:0000313" key="2">
    <source>
        <dbReference type="EMBL" id="RTR16261.1"/>
    </source>
</evidence>
<gene>
    <name evidence="2" type="ORF">EJ903_20975</name>
</gene>
<organism evidence="2 3">
    <name type="scientific">Azospirillum griseum</name>
    <dbReference type="NCBI Taxonomy" id="2496639"/>
    <lineage>
        <taxon>Bacteria</taxon>
        <taxon>Pseudomonadati</taxon>
        <taxon>Pseudomonadota</taxon>
        <taxon>Alphaproteobacteria</taxon>
        <taxon>Rhodospirillales</taxon>
        <taxon>Azospirillaceae</taxon>
        <taxon>Azospirillum</taxon>
    </lineage>
</organism>
<reference evidence="2 3" key="1">
    <citation type="submission" date="2018-12" db="EMBL/GenBank/DDBJ databases">
        <authorList>
            <person name="Yang Y."/>
        </authorList>
    </citation>
    <scope>NUCLEOTIDE SEQUENCE [LARGE SCALE GENOMIC DNA]</scope>
    <source>
        <strain evidence="2 3">L-25-5w-1</strain>
    </source>
</reference>
<dbReference type="AlphaFoldDB" id="A0A3S0HXY1"/>
<dbReference type="OrthoDB" id="7307885at2"/>
<protein>
    <submittedName>
        <fullName evidence="2">Uncharacterized protein</fullName>
    </submittedName>
</protein>
<name>A0A3S0HXY1_9PROT</name>
<sequence length="78" mass="8650">MRLTIEVLDQKTLNWNVLACHDGVGIDAAPGIVAVLRDGLPDMTSLRWNWSRLQPHSSASAPSPTPVGRNHRKRGVRR</sequence>
<feature type="region of interest" description="Disordered" evidence="1">
    <location>
        <begin position="54"/>
        <end position="78"/>
    </location>
</feature>
<feature type="compositionally biased region" description="Basic residues" evidence="1">
    <location>
        <begin position="69"/>
        <end position="78"/>
    </location>
</feature>
<proteinExistence type="predicted"/>
<dbReference type="EMBL" id="RXMA01000026">
    <property type="protein sequence ID" value="RTR16261.1"/>
    <property type="molecule type" value="Genomic_DNA"/>
</dbReference>